<dbReference type="PANTHER" id="PTHR32387">
    <property type="entry name" value="WU:FJ29H11"/>
    <property type="match status" value="1"/>
</dbReference>
<sequence length="223" mass="25654">MVIGIGYDISIIKAKSEYKKAGQIIQIGKDQTTVKIRHIVSEPTVVIVDKDKDYIEEYDSDSFEPTYTPDEFDHSKISVAKKEYLNVSQLVRTEHLEIKNQEVREEVGRWSEEFVYKILSEQNIFSKIEWVNKGGESGLPYDFKVIENGIEKYIDAKGTPSSGKDIVYLSPNEWIFMFDKGEIYSIYRIYDAGKSTARIETIENPSDLLIKGKIFPHPITLQI</sequence>
<protein>
    <recommendedName>
        <fullName evidence="1">Protein NO VEIN C-terminal domain-containing protein</fullName>
    </recommendedName>
</protein>
<organism evidence="2">
    <name type="scientific">termite gut metagenome</name>
    <dbReference type="NCBI Taxonomy" id="433724"/>
    <lineage>
        <taxon>unclassified sequences</taxon>
        <taxon>metagenomes</taxon>
        <taxon>organismal metagenomes</taxon>
    </lineage>
</organism>
<gene>
    <name evidence="2" type="ORF">EZS27_013604</name>
</gene>
<name>A0A5J4RZG9_9ZZZZ</name>
<evidence type="ECO:0000259" key="1">
    <source>
        <dbReference type="Pfam" id="PF13020"/>
    </source>
</evidence>
<dbReference type="PANTHER" id="PTHR32387:SF0">
    <property type="entry name" value="PROTEIN NO VEIN"/>
    <property type="match status" value="1"/>
</dbReference>
<comment type="caution">
    <text evidence="2">The sequence shown here is derived from an EMBL/GenBank/DDBJ whole genome shotgun (WGS) entry which is preliminary data.</text>
</comment>
<dbReference type="Pfam" id="PF13020">
    <property type="entry name" value="NOV_C"/>
    <property type="match status" value="1"/>
</dbReference>
<dbReference type="InterPro" id="IPR024975">
    <property type="entry name" value="NOV_C"/>
</dbReference>
<feature type="domain" description="Protein NO VEIN C-terminal" evidence="1">
    <location>
        <begin position="112"/>
        <end position="198"/>
    </location>
</feature>
<dbReference type="AlphaFoldDB" id="A0A5J4RZG9"/>
<dbReference type="InterPro" id="IPR052957">
    <property type="entry name" value="Auxin_embryo_med"/>
</dbReference>
<reference evidence="2" key="1">
    <citation type="submission" date="2019-03" db="EMBL/GenBank/DDBJ databases">
        <title>Single cell metagenomics reveals metabolic interactions within the superorganism composed of flagellate Streblomastix strix and complex community of Bacteroidetes bacteria on its surface.</title>
        <authorList>
            <person name="Treitli S.C."/>
            <person name="Kolisko M."/>
            <person name="Husnik F."/>
            <person name="Keeling P."/>
            <person name="Hampl V."/>
        </authorList>
    </citation>
    <scope>NUCLEOTIDE SEQUENCE</scope>
    <source>
        <strain evidence="2">STM</strain>
    </source>
</reference>
<dbReference type="EMBL" id="SNRY01000621">
    <property type="protein sequence ID" value="KAA6338403.1"/>
    <property type="molecule type" value="Genomic_DNA"/>
</dbReference>
<evidence type="ECO:0000313" key="2">
    <source>
        <dbReference type="EMBL" id="KAA6338403.1"/>
    </source>
</evidence>
<accession>A0A5J4RZG9</accession>
<proteinExistence type="predicted"/>